<evidence type="ECO:0000256" key="3">
    <source>
        <dbReference type="ARBA" id="ARBA00022884"/>
    </source>
</evidence>
<dbReference type="CDD" id="cd12237">
    <property type="entry name" value="RRM_snRNP35"/>
    <property type="match status" value="1"/>
</dbReference>
<reference evidence="9 10" key="1">
    <citation type="submission" date="2023-01" db="EMBL/GenBank/DDBJ databases">
        <authorList>
            <person name="Whitehead M."/>
        </authorList>
    </citation>
    <scope>NUCLEOTIDE SEQUENCE [LARGE SCALE GENOMIC DNA]</scope>
</reference>
<feature type="compositionally biased region" description="Low complexity" evidence="7">
    <location>
        <begin position="275"/>
        <end position="289"/>
    </location>
</feature>
<dbReference type="SUPFAM" id="SSF54928">
    <property type="entry name" value="RNA-binding domain, RBD"/>
    <property type="match status" value="1"/>
</dbReference>
<dbReference type="InterPro" id="IPR034146">
    <property type="entry name" value="snRNP35_RRM"/>
</dbReference>
<evidence type="ECO:0000256" key="2">
    <source>
        <dbReference type="ARBA" id="ARBA00021080"/>
    </source>
</evidence>
<evidence type="ECO:0000313" key="9">
    <source>
        <dbReference type="EMBL" id="CAI6357749.1"/>
    </source>
</evidence>
<protein>
    <recommendedName>
        <fullName evidence="2">U11/U12 small nuclear ribonucleoprotein 35 kDa protein</fullName>
    </recommendedName>
    <alternativeName>
        <fullName evidence="5">U1 snRNP-binding protein homolog</fullName>
    </alternativeName>
</protein>
<dbReference type="EMBL" id="CARXXK010000002">
    <property type="protein sequence ID" value="CAI6357749.1"/>
    <property type="molecule type" value="Genomic_DNA"/>
</dbReference>
<accession>A0AAV0WNZ0</accession>
<feature type="compositionally biased region" description="Pro residues" evidence="7">
    <location>
        <begin position="290"/>
        <end position="300"/>
    </location>
</feature>
<dbReference type="PANTHER" id="PTHR13952:SF6">
    <property type="entry name" value="U11_U12 SMALL NUCLEAR RIBONUCLEOPROTEIN 35 KDA PROTEIN"/>
    <property type="match status" value="1"/>
</dbReference>
<dbReference type="FunFam" id="3.30.70.330:FF:000132">
    <property type="entry name" value="Small nuclear ribonucleoprotein U11/U12 subunit 35"/>
    <property type="match status" value="1"/>
</dbReference>
<dbReference type="InterPro" id="IPR000504">
    <property type="entry name" value="RRM_dom"/>
</dbReference>
<evidence type="ECO:0000313" key="10">
    <source>
        <dbReference type="Proteomes" id="UP001160148"/>
    </source>
</evidence>
<dbReference type="GO" id="GO:0003729">
    <property type="term" value="F:mRNA binding"/>
    <property type="evidence" value="ECO:0007669"/>
    <property type="project" value="TreeGrafter"/>
</dbReference>
<evidence type="ECO:0000256" key="7">
    <source>
        <dbReference type="SAM" id="MobiDB-lite"/>
    </source>
</evidence>
<dbReference type="GO" id="GO:0000398">
    <property type="term" value="P:mRNA splicing, via spliceosome"/>
    <property type="evidence" value="ECO:0007669"/>
    <property type="project" value="TreeGrafter"/>
</dbReference>
<dbReference type="InterPro" id="IPR012677">
    <property type="entry name" value="Nucleotide-bd_a/b_plait_sf"/>
</dbReference>
<dbReference type="AlphaFoldDB" id="A0AAV0WNZ0"/>
<dbReference type="InterPro" id="IPR035979">
    <property type="entry name" value="RBD_domain_sf"/>
</dbReference>
<dbReference type="SMART" id="SM00360">
    <property type="entry name" value="RRM"/>
    <property type="match status" value="1"/>
</dbReference>
<evidence type="ECO:0000256" key="1">
    <source>
        <dbReference type="ARBA" id="ARBA00004123"/>
    </source>
</evidence>
<keyword evidence="10" id="KW-1185">Reference proteome</keyword>
<keyword evidence="4" id="KW-0539">Nucleus</keyword>
<comment type="caution">
    <text evidence="9">The sequence shown here is derived from an EMBL/GenBank/DDBJ whole genome shotgun (WGS) entry which is preliminary data.</text>
</comment>
<evidence type="ECO:0000256" key="6">
    <source>
        <dbReference type="PROSITE-ProRule" id="PRU00176"/>
    </source>
</evidence>
<feature type="domain" description="RRM" evidence="8">
    <location>
        <begin position="65"/>
        <end position="143"/>
    </location>
</feature>
<dbReference type="GO" id="GO:0071011">
    <property type="term" value="C:precatalytic spliceosome"/>
    <property type="evidence" value="ECO:0007669"/>
    <property type="project" value="TreeGrafter"/>
</dbReference>
<evidence type="ECO:0000259" key="8">
    <source>
        <dbReference type="PROSITE" id="PS50102"/>
    </source>
</evidence>
<evidence type="ECO:0000256" key="4">
    <source>
        <dbReference type="ARBA" id="ARBA00023242"/>
    </source>
</evidence>
<dbReference type="Gene3D" id="3.30.70.330">
    <property type="match status" value="1"/>
</dbReference>
<feature type="region of interest" description="Disordered" evidence="7">
    <location>
        <begin position="275"/>
        <end position="300"/>
    </location>
</feature>
<dbReference type="InterPro" id="IPR051183">
    <property type="entry name" value="U1_U11-U12_snRNP_70-35kDa"/>
</dbReference>
<proteinExistence type="predicted"/>
<evidence type="ECO:0000256" key="5">
    <source>
        <dbReference type="ARBA" id="ARBA00031739"/>
    </source>
</evidence>
<organism evidence="9 10">
    <name type="scientific">Macrosiphum euphorbiae</name>
    <name type="common">potato aphid</name>
    <dbReference type="NCBI Taxonomy" id="13131"/>
    <lineage>
        <taxon>Eukaryota</taxon>
        <taxon>Metazoa</taxon>
        <taxon>Ecdysozoa</taxon>
        <taxon>Arthropoda</taxon>
        <taxon>Hexapoda</taxon>
        <taxon>Insecta</taxon>
        <taxon>Pterygota</taxon>
        <taxon>Neoptera</taxon>
        <taxon>Paraneoptera</taxon>
        <taxon>Hemiptera</taxon>
        <taxon>Sternorrhyncha</taxon>
        <taxon>Aphidomorpha</taxon>
        <taxon>Aphidoidea</taxon>
        <taxon>Aphididae</taxon>
        <taxon>Macrosiphini</taxon>
        <taxon>Macrosiphum</taxon>
    </lineage>
</organism>
<comment type="subcellular location">
    <subcellularLocation>
        <location evidence="1">Nucleus</location>
    </subcellularLocation>
</comment>
<dbReference type="Proteomes" id="UP001160148">
    <property type="component" value="Unassembled WGS sequence"/>
</dbReference>
<dbReference type="Pfam" id="PF00076">
    <property type="entry name" value="RRM_1"/>
    <property type="match status" value="1"/>
</dbReference>
<name>A0AAV0WNZ0_9HEMI</name>
<dbReference type="GO" id="GO:0017069">
    <property type="term" value="F:snRNA binding"/>
    <property type="evidence" value="ECO:0007669"/>
    <property type="project" value="TreeGrafter"/>
</dbReference>
<dbReference type="PANTHER" id="PTHR13952">
    <property type="entry name" value="U1 SMALL NUCLEAR RIBONUCLEOPROTEIN 70 KD"/>
    <property type="match status" value="1"/>
</dbReference>
<gene>
    <name evidence="9" type="ORF">MEUPH1_LOCUS13342</name>
</gene>
<dbReference type="PROSITE" id="PS50102">
    <property type="entry name" value="RRM"/>
    <property type="match status" value="1"/>
</dbReference>
<sequence>MTFYYKGHEEKIPEVKCWYAKTIVYDAIKAGSIDGTDKEPHDAGIVRALNSNYKTPYKAKGNPLNTIFVGRLSLDTTEQDLENEFCRYGKMIALRLVKDLVTGLSKRYAFIEYETFKMALNTYALCKKLVLKNSEVFVDFECERLLPGWKPRRLGGGFGGEKQSGQLRFGGRVRSFRPPLNLDDFKWNIPNNKKDREIRKSIRTQSTRNIHSNSVSVSTTSAPSIISLPLTPPSQPAIVLPLTPPSYSNALLPLTPPSQSIIVLPLTPPLNSTVTLPLTPPSHSTTSLPLTPPPNSIPPS</sequence>
<keyword evidence="3 6" id="KW-0694">RNA-binding</keyword>